<reference evidence="3" key="1">
    <citation type="submission" date="2016-10" db="EMBL/GenBank/DDBJ databases">
        <authorList>
            <person name="Varghese N."/>
            <person name="Submissions S."/>
        </authorList>
    </citation>
    <scope>NUCLEOTIDE SEQUENCE [LARGE SCALE GENOMIC DNA]</scope>
    <source>
        <strain evidence="3">DSM 44437</strain>
    </source>
</reference>
<dbReference type="AlphaFoldDB" id="A0A1H9RPH0"/>
<evidence type="ECO:0000256" key="1">
    <source>
        <dbReference type="SAM" id="MobiDB-lite"/>
    </source>
</evidence>
<protein>
    <submittedName>
        <fullName evidence="2">Uncharacterized protein</fullName>
    </submittedName>
</protein>
<evidence type="ECO:0000313" key="3">
    <source>
        <dbReference type="Proteomes" id="UP000199503"/>
    </source>
</evidence>
<accession>A0A1H9RPH0</accession>
<keyword evidence="3" id="KW-1185">Reference proteome</keyword>
<evidence type="ECO:0000313" key="2">
    <source>
        <dbReference type="EMBL" id="SER74375.1"/>
    </source>
</evidence>
<sequence>MTGPPSPGPRSDAAASLPHEPGLRRLRTEFGLTLVEHPRPARRARPKPFVGNSSPLTQVVIPVGGTIEADGPARTITVTY</sequence>
<proteinExistence type="predicted"/>
<feature type="region of interest" description="Disordered" evidence="1">
    <location>
        <begin position="1"/>
        <end position="23"/>
    </location>
</feature>
<dbReference type="STRING" id="65499.SAMN04488000_111212"/>
<dbReference type="OrthoDB" id="9807329at2"/>
<dbReference type="EMBL" id="FOFV01000011">
    <property type="protein sequence ID" value="SER74375.1"/>
    <property type="molecule type" value="Genomic_DNA"/>
</dbReference>
<organism evidence="2 3">
    <name type="scientific">Lentzea albida</name>
    <dbReference type="NCBI Taxonomy" id="65499"/>
    <lineage>
        <taxon>Bacteria</taxon>
        <taxon>Bacillati</taxon>
        <taxon>Actinomycetota</taxon>
        <taxon>Actinomycetes</taxon>
        <taxon>Pseudonocardiales</taxon>
        <taxon>Pseudonocardiaceae</taxon>
        <taxon>Lentzea</taxon>
    </lineage>
</organism>
<name>A0A1H9RPH0_9PSEU</name>
<dbReference type="RefSeq" id="WP_089920657.1">
    <property type="nucleotide sequence ID" value="NZ_FOFV01000011.1"/>
</dbReference>
<dbReference type="Proteomes" id="UP000199503">
    <property type="component" value="Unassembled WGS sequence"/>
</dbReference>
<gene>
    <name evidence="2" type="ORF">SAMN04488000_111212</name>
</gene>